<keyword evidence="7" id="KW-0804">Transcription</keyword>
<feature type="domain" description="C2H2-type" evidence="10">
    <location>
        <begin position="639"/>
        <end position="666"/>
    </location>
</feature>
<protein>
    <submittedName>
        <fullName evidence="12">Myoneurin</fullName>
    </submittedName>
</protein>
<feature type="domain" description="C2H2-type" evidence="10">
    <location>
        <begin position="723"/>
        <end position="750"/>
    </location>
</feature>
<dbReference type="SUPFAM" id="SSF57667">
    <property type="entry name" value="beta-beta-alpha zinc fingers"/>
    <property type="match status" value="5"/>
</dbReference>
<sequence length="813" mass="91153">MNDHYDVLKDIRLSDIPSLDDDENIATTKSVYSGADVKLDAFDNFHKSLNHSVSGYIFTISEAAIFLKQFSPDIIKQVAPLIMKQRLGSETIKKLPDKTEYCDGALDQEVSQITIQKTFSGNNKLNKNIIKRPDASRPTRMLSASSNSCSPVSAAVHALISISAPVTDAINTKTTSYNTNPQDNGLFIEQQRVFKPLSKPETLGSESVQVLKPLVDKREKNFVVTNDNKDEISEVLVSSKSDPFIFVTTSTNEASHQTKMSTIVNSSNNPISFTDMLQSKSFSDAKDLEQTNSSQNNFSHYDVLPNFNLLLSTSGVDLQCGLPSPFQQQFPTSPLTCNSQQEPVSTVCQNFPHNTIMHSSTMSQLFSSLVNSSSIEQHSYIDQSQVFVNNDPMLMSIRFQNPLRNILPKPEVTSTLVMPISTSIVPPSSLSQLSPLIKLDEKKMFRYSVPPNNIFPVKVGSNSVQPSTSTSKSAHRNQNFFFPTNLSSMDALMFGKHKTKKTKIKEDNEKKENASHSSDLLVLPNVFKRHSLEAENTGGSLPLEVASALLSMGTESSAENEDTVQNIVENSIKKQNLHIDVSFSESGTIKIDDVEIDPKKHGIKRDKFSCGKCGRMFTTILYLSRHIKRVCPDMSQRKWKCDRCDKAFRHPFGLQQHLYTHTGERPHKCPQCAKAFYSANDLRRHVRTHSGERPYECSQCNKTFSTTISLKTHSYIHTGERPHRCLHCPKTFATSSKLSRHVVTHSNKRPYPCDLCSKTFNRSGDLRRHSGQFHGKGNELLECDQCNKVFATQKCLDNHKLSHNRDILINSDK</sequence>
<proteinExistence type="predicted"/>
<accession>A0ABM4BIA4</accession>
<keyword evidence="5" id="KW-0862">Zinc</keyword>
<evidence type="ECO:0000256" key="7">
    <source>
        <dbReference type="ARBA" id="ARBA00023163"/>
    </source>
</evidence>
<feature type="domain" description="C2H2-type" evidence="10">
    <location>
        <begin position="751"/>
        <end position="779"/>
    </location>
</feature>
<keyword evidence="8" id="KW-0539">Nucleus</keyword>
<evidence type="ECO:0000256" key="3">
    <source>
        <dbReference type="ARBA" id="ARBA00022737"/>
    </source>
</evidence>
<evidence type="ECO:0000256" key="6">
    <source>
        <dbReference type="ARBA" id="ARBA00023015"/>
    </source>
</evidence>
<dbReference type="PANTHER" id="PTHR24394">
    <property type="entry name" value="ZINC FINGER PROTEIN"/>
    <property type="match status" value="1"/>
</dbReference>
<evidence type="ECO:0000256" key="9">
    <source>
        <dbReference type="PROSITE-ProRule" id="PRU00042"/>
    </source>
</evidence>
<dbReference type="PROSITE" id="PS00028">
    <property type="entry name" value="ZINC_FINGER_C2H2_1"/>
    <property type="match status" value="6"/>
</dbReference>
<evidence type="ECO:0000256" key="4">
    <source>
        <dbReference type="ARBA" id="ARBA00022771"/>
    </source>
</evidence>
<comment type="subcellular location">
    <subcellularLocation>
        <location evidence="1">Nucleus</location>
    </subcellularLocation>
</comment>
<dbReference type="PROSITE" id="PS50157">
    <property type="entry name" value="ZINC_FINGER_C2H2_2"/>
    <property type="match status" value="7"/>
</dbReference>
<keyword evidence="6" id="KW-0805">Transcription regulation</keyword>
<dbReference type="Pfam" id="PF13912">
    <property type="entry name" value="zf-C2H2_6"/>
    <property type="match status" value="2"/>
</dbReference>
<evidence type="ECO:0000313" key="11">
    <source>
        <dbReference type="Proteomes" id="UP001652625"/>
    </source>
</evidence>
<evidence type="ECO:0000256" key="1">
    <source>
        <dbReference type="ARBA" id="ARBA00004123"/>
    </source>
</evidence>
<name>A0ABM4BIA4_HYDVU</name>
<dbReference type="Pfam" id="PF00096">
    <property type="entry name" value="zf-C2H2"/>
    <property type="match status" value="5"/>
</dbReference>
<feature type="domain" description="C2H2-type" evidence="10">
    <location>
        <begin position="608"/>
        <end position="638"/>
    </location>
</feature>
<dbReference type="RefSeq" id="XP_065648754.1">
    <property type="nucleotide sequence ID" value="XM_065792682.1"/>
</dbReference>
<dbReference type="Gene3D" id="3.30.160.60">
    <property type="entry name" value="Classic Zinc Finger"/>
    <property type="match status" value="5"/>
</dbReference>
<feature type="domain" description="C2H2-type" evidence="10">
    <location>
        <begin position="695"/>
        <end position="722"/>
    </location>
</feature>
<keyword evidence="3" id="KW-0677">Repeat</keyword>
<feature type="domain" description="C2H2-type" evidence="10">
    <location>
        <begin position="781"/>
        <end position="806"/>
    </location>
</feature>
<organism evidence="11 12">
    <name type="scientific">Hydra vulgaris</name>
    <name type="common">Hydra</name>
    <name type="synonym">Hydra attenuata</name>
    <dbReference type="NCBI Taxonomy" id="6087"/>
    <lineage>
        <taxon>Eukaryota</taxon>
        <taxon>Metazoa</taxon>
        <taxon>Cnidaria</taxon>
        <taxon>Hydrozoa</taxon>
        <taxon>Hydroidolina</taxon>
        <taxon>Anthoathecata</taxon>
        <taxon>Aplanulata</taxon>
        <taxon>Hydridae</taxon>
        <taxon>Hydra</taxon>
    </lineage>
</organism>
<dbReference type="SMART" id="SM00355">
    <property type="entry name" value="ZnF_C2H2"/>
    <property type="match status" value="7"/>
</dbReference>
<keyword evidence="4 9" id="KW-0863">Zinc-finger</keyword>
<gene>
    <name evidence="12" type="primary">LOC100205523</name>
</gene>
<dbReference type="Proteomes" id="UP001652625">
    <property type="component" value="Chromosome 03"/>
</dbReference>
<evidence type="ECO:0000256" key="2">
    <source>
        <dbReference type="ARBA" id="ARBA00022723"/>
    </source>
</evidence>
<reference evidence="12" key="1">
    <citation type="submission" date="2025-08" db="UniProtKB">
        <authorList>
            <consortium name="RefSeq"/>
        </authorList>
    </citation>
    <scope>IDENTIFICATION</scope>
</reference>
<dbReference type="PANTHER" id="PTHR24394:SF48">
    <property type="entry name" value="ZINC FINGER PROTEIN 771"/>
    <property type="match status" value="1"/>
</dbReference>
<dbReference type="InterPro" id="IPR013087">
    <property type="entry name" value="Znf_C2H2_type"/>
</dbReference>
<evidence type="ECO:0000313" key="12">
    <source>
        <dbReference type="RefSeq" id="XP_065648754.1"/>
    </source>
</evidence>
<dbReference type="InterPro" id="IPR036236">
    <property type="entry name" value="Znf_C2H2_sf"/>
</dbReference>
<evidence type="ECO:0000256" key="8">
    <source>
        <dbReference type="ARBA" id="ARBA00023242"/>
    </source>
</evidence>
<keyword evidence="11" id="KW-1185">Reference proteome</keyword>
<evidence type="ECO:0000256" key="5">
    <source>
        <dbReference type="ARBA" id="ARBA00022833"/>
    </source>
</evidence>
<keyword evidence="2" id="KW-0479">Metal-binding</keyword>
<dbReference type="GeneID" id="100205523"/>
<evidence type="ECO:0000259" key="10">
    <source>
        <dbReference type="PROSITE" id="PS50157"/>
    </source>
</evidence>
<feature type="domain" description="C2H2-type" evidence="10">
    <location>
        <begin position="667"/>
        <end position="694"/>
    </location>
</feature>